<dbReference type="Gene3D" id="3.30.559.10">
    <property type="entry name" value="Chloramphenicol acetyltransferase-like domain"/>
    <property type="match status" value="1"/>
</dbReference>
<dbReference type="InterPro" id="IPR010071">
    <property type="entry name" value="AA_adenyl_dom"/>
</dbReference>
<dbReference type="InterPro" id="IPR020845">
    <property type="entry name" value="AMP-binding_CS"/>
</dbReference>
<dbReference type="InterPro" id="IPR045851">
    <property type="entry name" value="AMP-bd_C_sf"/>
</dbReference>
<accession>A0A1M6XD60</accession>
<evidence type="ECO:0000256" key="2">
    <source>
        <dbReference type="ARBA" id="ARBA00022450"/>
    </source>
</evidence>
<dbReference type="InterPro" id="IPR009081">
    <property type="entry name" value="PP-bd_ACP"/>
</dbReference>
<dbReference type="GO" id="GO:0005737">
    <property type="term" value="C:cytoplasm"/>
    <property type="evidence" value="ECO:0007669"/>
    <property type="project" value="TreeGrafter"/>
</dbReference>
<dbReference type="Pfam" id="PF00550">
    <property type="entry name" value="PP-binding"/>
    <property type="match status" value="1"/>
</dbReference>
<dbReference type="InterPro" id="IPR001242">
    <property type="entry name" value="Condensation_dom"/>
</dbReference>
<dbReference type="Gene3D" id="3.30.559.30">
    <property type="entry name" value="Nonribosomal peptide synthetase, condensation domain"/>
    <property type="match status" value="1"/>
</dbReference>
<dbReference type="GO" id="GO:0044550">
    <property type="term" value="P:secondary metabolite biosynthetic process"/>
    <property type="evidence" value="ECO:0007669"/>
    <property type="project" value="TreeGrafter"/>
</dbReference>
<name>A0A1M6XD60_9FLAO</name>
<protein>
    <submittedName>
        <fullName evidence="5">Amino acid adenylation domain-containing protein</fullName>
    </submittedName>
</protein>
<keyword evidence="6" id="KW-1185">Reference proteome</keyword>
<dbReference type="Pfam" id="PF00668">
    <property type="entry name" value="Condensation"/>
    <property type="match status" value="1"/>
</dbReference>
<comment type="cofactor">
    <cofactor evidence="1">
        <name>pantetheine 4'-phosphate</name>
        <dbReference type="ChEBI" id="CHEBI:47942"/>
    </cofactor>
</comment>
<dbReference type="STRING" id="946677.SAMN05444484_10194"/>
<dbReference type="GO" id="GO:0043041">
    <property type="term" value="P:amino acid activation for nonribosomal peptide biosynthetic process"/>
    <property type="evidence" value="ECO:0007669"/>
    <property type="project" value="TreeGrafter"/>
</dbReference>
<evidence type="ECO:0000256" key="3">
    <source>
        <dbReference type="ARBA" id="ARBA00022553"/>
    </source>
</evidence>
<dbReference type="GO" id="GO:0031177">
    <property type="term" value="F:phosphopantetheine binding"/>
    <property type="evidence" value="ECO:0007669"/>
    <property type="project" value="TreeGrafter"/>
</dbReference>
<dbReference type="CDD" id="cd05930">
    <property type="entry name" value="A_NRPS"/>
    <property type="match status" value="1"/>
</dbReference>
<keyword evidence="3" id="KW-0597">Phosphoprotein</keyword>
<dbReference type="NCBIfam" id="TIGR01733">
    <property type="entry name" value="AA-adenyl-dom"/>
    <property type="match status" value="1"/>
</dbReference>
<dbReference type="GO" id="GO:0003824">
    <property type="term" value="F:catalytic activity"/>
    <property type="evidence" value="ECO:0007669"/>
    <property type="project" value="InterPro"/>
</dbReference>
<dbReference type="PROSITE" id="PS00455">
    <property type="entry name" value="AMP_BINDING"/>
    <property type="match status" value="1"/>
</dbReference>
<dbReference type="Gene3D" id="3.30.300.30">
    <property type="match status" value="1"/>
</dbReference>
<keyword evidence="2" id="KW-0596">Phosphopantetheine</keyword>
<organism evidence="5 6">
    <name type="scientific">Flavobacterium chilense</name>
    <dbReference type="NCBI Taxonomy" id="946677"/>
    <lineage>
        <taxon>Bacteria</taxon>
        <taxon>Pseudomonadati</taxon>
        <taxon>Bacteroidota</taxon>
        <taxon>Flavobacteriia</taxon>
        <taxon>Flavobacteriales</taxon>
        <taxon>Flavobacteriaceae</taxon>
        <taxon>Flavobacterium</taxon>
    </lineage>
</organism>
<dbReference type="InterPro" id="IPR023213">
    <property type="entry name" value="CAT-like_dom_sf"/>
</dbReference>
<evidence type="ECO:0000259" key="4">
    <source>
        <dbReference type="PROSITE" id="PS50075"/>
    </source>
</evidence>
<dbReference type="SUPFAM" id="SSF56801">
    <property type="entry name" value="Acetyl-CoA synthetase-like"/>
    <property type="match status" value="1"/>
</dbReference>
<evidence type="ECO:0000313" key="6">
    <source>
        <dbReference type="Proteomes" id="UP000184028"/>
    </source>
</evidence>
<gene>
    <name evidence="5" type="ORF">SAMN05444484_10194</name>
</gene>
<dbReference type="InterPro" id="IPR000873">
    <property type="entry name" value="AMP-dep_synth/lig_dom"/>
</dbReference>
<dbReference type="PROSITE" id="PS50075">
    <property type="entry name" value="CARRIER"/>
    <property type="match status" value="1"/>
</dbReference>
<dbReference type="RefSeq" id="WP_068843421.1">
    <property type="nucleotide sequence ID" value="NZ_FRBT01000001.1"/>
</dbReference>
<dbReference type="PANTHER" id="PTHR45527:SF1">
    <property type="entry name" value="FATTY ACID SYNTHASE"/>
    <property type="match status" value="1"/>
</dbReference>
<dbReference type="Proteomes" id="UP000184028">
    <property type="component" value="Unassembled WGS sequence"/>
</dbReference>
<dbReference type="InterPro" id="IPR006162">
    <property type="entry name" value="Ppantetheine_attach_site"/>
</dbReference>
<dbReference type="Pfam" id="PF00501">
    <property type="entry name" value="AMP-binding"/>
    <property type="match status" value="1"/>
</dbReference>
<sequence length="1089" mass="124853">MNKKVLHYLFENIAEKKSANIAVRTETESVSYSELNIQANRLAHLLNHFSIKKNDITTVFLDNRLVQLIAVLGIFKSGSIYLPLDQKYSQNYWEELYTKIKPKALLISKSNFNSFLEYDALFEYNIPTIIAIDINDKQLVFSEYKKIEDIYIEKEIGTELSIYNNDIAVEGEDSNYIFFTSGSTGKPKAVLGSHQSLSHFIHWESKELNITEKVIVGQLTSLSFDASLRDIFVALMNGGTICFPSKEIKEDSALLLQWLKNEKITLLHTIPTMLRLLSPIHNALEIAVSNEFPELEYILLAGEKLYAKDIANWRKLYGNNTTIINLYGATESTLVKSFYRIENNPVRNSEEVLPVGQPISNTRILIVNETNELCRINEKGDIYIKTPFLSKGYYNDAALTAEKFVQNPLSQEKDIVYKTGDYGKYDQDRNVIVIGREDGMVKLNGVRIDMNSIETVILKLNDIHTVKCMIYNSDSISSSLVCFYESNTISENDLRAHCSKYLSVYEMPSIIFRLAEFPINANGKVDTVSLQNSIKNRLSEGKSIQKEQPVNAVEEKLISLWQEILNVQNIGTEDHFLSLGGNSIKQILLRSKIRLAFNVNLAIEDLFLCPTVRSQAAHILSLPVLESIVGKNEITPISKNENGYAISNEQLRIWLASQFEDHSRANNMSYTYHVTGDFKVELYKKALQEIINRYEILRTGFEVNEAGEVVQKIVDEVKIDFIFDYKIVNESFSENDAKEHLKSFSDTVFDLKKAPLLQFLLIKISDNKFILSTLMHHIIGDYTSDQVIISEVMKLYNAYEKGSSIELNPIKVQYKDYAYWIKNRLANNEFSSEKDFWENYLENVKQQPKWYKNSNTENYDGAHYSKVLSAKFAGEIKKYCADNNYNLMGIMTAALGVLIHKISGQNDVIIGAPINLRSHPNLIGQVGLYLNMSPFRVKINGQHQVKEIIDETIKNQIKIFDNSFYPFDSIIEDFDLKNNFNLMERIDLYVNFINHEDKDESNGLENITFIPQDKTVKRSKFPICFYINNDKDGISYVIEYQKNVFSDLEISKLGERFLLCLEQVLENQDKTIDKISLVDKKSIPSFSLK</sequence>
<dbReference type="InterPro" id="IPR036736">
    <property type="entry name" value="ACP-like_sf"/>
</dbReference>
<dbReference type="EMBL" id="FRBT01000001">
    <property type="protein sequence ID" value="SHL03940.1"/>
    <property type="molecule type" value="Genomic_DNA"/>
</dbReference>
<dbReference type="AlphaFoldDB" id="A0A1M6XD60"/>
<evidence type="ECO:0000313" key="5">
    <source>
        <dbReference type="EMBL" id="SHL03940.1"/>
    </source>
</evidence>
<dbReference type="Gene3D" id="1.10.1200.10">
    <property type="entry name" value="ACP-like"/>
    <property type="match status" value="1"/>
</dbReference>
<dbReference type="Gene3D" id="3.40.50.12780">
    <property type="entry name" value="N-terminal domain of ligase-like"/>
    <property type="match status" value="1"/>
</dbReference>
<dbReference type="SUPFAM" id="SSF47336">
    <property type="entry name" value="ACP-like"/>
    <property type="match status" value="1"/>
</dbReference>
<dbReference type="PROSITE" id="PS00012">
    <property type="entry name" value="PHOSPHOPANTETHEINE"/>
    <property type="match status" value="1"/>
</dbReference>
<reference evidence="6" key="1">
    <citation type="submission" date="2016-11" db="EMBL/GenBank/DDBJ databases">
        <authorList>
            <person name="Varghese N."/>
            <person name="Submissions S."/>
        </authorList>
    </citation>
    <scope>NUCLEOTIDE SEQUENCE [LARGE SCALE GENOMIC DNA]</scope>
    <source>
        <strain evidence="6">DSM 24724</strain>
    </source>
</reference>
<dbReference type="SUPFAM" id="SSF52777">
    <property type="entry name" value="CoA-dependent acyltransferases"/>
    <property type="match status" value="2"/>
</dbReference>
<dbReference type="OrthoDB" id="605930at2"/>
<feature type="domain" description="Carrier" evidence="4">
    <location>
        <begin position="548"/>
        <end position="623"/>
    </location>
</feature>
<dbReference type="InterPro" id="IPR042099">
    <property type="entry name" value="ANL_N_sf"/>
</dbReference>
<evidence type="ECO:0000256" key="1">
    <source>
        <dbReference type="ARBA" id="ARBA00001957"/>
    </source>
</evidence>
<dbReference type="PANTHER" id="PTHR45527">
    <property type="entry name" value="NONRIBOSOMAL PEPTIDE SYNTHETASE"/>
    <property type="match status" value="1"/>
</dbReference>
<proteinExistence type="predicted"/>